<dbReference type="RefSeq" id="XP_029232852.1">
    <property type="nucleotide sequence ID" value="XM_029366979.1"/>
</dbReference>
<dbReference type="EMBL" id="MKKU01000001">
    <property type="protein sequence ID" value="RNF27646.1"/>
    <property type="molecule type" value="Genomic_DNA"/>
</dbReference>
<feature type="transmembrane region" description="Helical" evidence="1">
    <location>
        <begin position="15"/>
        <end position="45"/>
    </location>
</feature>
<evidence type="ECO:0000256" key="1">
    <source>
        <dbReference type="SAM" id="Phobius"/>
    </source>
</evidence>
<keyword evidence="3" id="KW-1185">Reference proteome</keyword>
<dbReference type="AlphaFoldDB" id="A0A3R7LML5"/>
<name>A0A3R7LML5_9TRYP</name>
<evidence type="ECO:0000313" key="3">
    <source>
        <dbReference type="Proteomes" id="UP000284403"/>
    </source>
</evidence>
<organism evidence="2 3">
    <name type="scientific">Trypanosoma conorhini</name>
    <dbReference type="NCBI Taxonomy" id="83891"/>
    <lineage>
        <taxon>Eukaryota</taxon>
        <taxon>Discoba</taxon>
        <taxon>Euglenozoa</taxon>
        <taxon>Kinetoplastea</taxon>
        <taxon>Metakinetoplastina</taxon>
        <taxon>Trypanosomatida</taxon>
        <taxon>Trypanosomatidae</taxon>
        <taxon>Trypanosoma</taxon>
    </lineage>
</organism>
<keyword evidence="1" id="KW-0812">Transmembrane</keyword>
<dbReference type="GeneID" id="40313641"/>
<accession>A0A3R7LML5</accession>
<keyword evidence="1" id="KW-1133">Transmembrane helix</keyword>
<proteinExistence type="predicted"/>
<dbReference type="Proteomes" id="UP000284403">
    <property type="component" value="Unassembled WGS sequence"/>
</dbReference>
<evidence type="ECO:0000313" key="2">
    <source>
        <dbReference type="EMBL" id="RNF27646.1"/>
    </source>
</evidence>
<keyword evidence="1" id="KW-0472">Membrane</keyword>
<sequence length="119" mass="13102">MVAAWLPGNEVLVELYFTLVFFLAARCSFCPVPFHLSTSLLWAAGNVLEVVFARGKKEKETKSASLLFFLIYFFLSFSLCVCVCAASCFSRLCFQIGVSRPRGCAPALMEKGPSAATRK</sequence>
<protein>
    <submittedName>
        <fullName evidence="2">Uncharacterized protein</fullName>
    </submittedName>
</protein>
<feature type="transmembrane region" description="Helical" evidence="1">
    <location>
        <begin position="66"/>
        <end position="92"/>
    </location>
</feature>
<gene>
    <name evidence="2" type="ORF">Tco025E_00030</name>
</gene>
<reference evidence="2 3" key="1">
    <citation type="journal article" date="2018" name="BMC Genomics">
        <title>Genomic comparison of Trypanosoma conorhini and Trypanosoma rangeli to Trypanosoma cruzi strains of high and low virulence.</title>
        <authorList>
            <person name="Bradwell K.R."/>
            <person name="Koparde V.N."/>
            <person name="Matveyev A.V."/>
            <person name="Serrano M.G."/>
            <person name="Alves J.M."/>
            <person name="Parikh H."/>
            <person name="Huang B."/>
            <person name="Lee V."/>
            <person name="Espinosa-Alvarez O."/>
            <person name="Ortiz P.A."/>
            <person name="Costa-Martins A.G."/>
            <person name="Teixeira M.M."/>
            <person name="Buck G.A."/>
        </authorList>
    </citation>
    <scope>NUCLEOTIDE SEQUENCE [LARGE SCALE GENOMIC DNA]</scope>
    <source>
        <strain evidence="2 3">025E</strain>
    </source>
</reference>
<comment type="caution">
    <text evidence="2">The sequence shown here is derived from an EMBL/GenBank/DDBJ whole genome shotgun (WGS) entry which is preliminary data.</text>
</comment>